<keyword evidence="3" id="KW-1185">Reference proteome</keyword>
<name>A0A4Y7SAY0_COPMI</name>
<dbReference type="Proteomes" id="UP000298030">
    <property type="component" value="Unassembled WGS sequence"/>
</dbReference>
<gene>
    <name evidence="2" type="ORF">FA13DRAFT_1648645</name>
</gene>
<feature type="coiled-coil region" evidence="1">
    <location>
        <begin position="28"/>
        <end position="62"/>
    </location>
</feature>
<dbReference type="STRING" id="71717.A0A4Y7SAY0"/>
<evidence type="ECO:0000313" key="3">
    <source>
        <dbReference type="Proteomes" id="UP000298030"/>
    </source>
</evidence>
<proteinExistence type="predicted"/>
<organism evidence="2 3">
    <name type="scientific">Coprinellus micaceus</name>
    <name type="common">Glistening ink-cap mushroom</name>
    <name type="synonym">Coprinus micaceus</name>
    <dbReference type="NCBI Taxonomy" id="71717"/>
    <lineage>
        <taxon>Eukaryota</taxon>
        <taxon>Fungi</taxon>
        <taxon>Dikarya</taxon>
        <taxon>Basidiomycota</taxon>
        <taxon>Agaricomycotina</taxon>
        <taxon>Agaricomycetes</taxon>
        <taxon>Agaricomycetidae</taxon>
        <taxon>Agaricales</taxon>
        <taxon>Agaricineae</taxon>
        <taxon>Psathyrellaceae</taxon>
        <taxon>Coprinellus</taxon>
    </lineage>
</organism>
<sequence>MTTSPFEAILGTNHIPSERDCKLIQEYVNQEEQTLTTYRERADELQLSLQALLEKIDATRSSINVHRTIISLSRRIPDDVLREIFIQCLPQNHDATLCPSDPPILLTNICQRWRRVARSTPRLWSSIH</sequence>
<protein>
    <submittedName>
        <fullName evidence="2">Uncharacterized protein</fullName>
    </submittedName>
</protein>
<keyword evidence="1" id="KW-0175">Coiled coil</keyword>
<accession>A0A4Y7SAY0</accession>
<feature type="non-terminal residue" evidence="2">
    <location>
        <position position="128"/>
    </location>
</feature>
<reference evidence="2 3" key="1">
    <citation type="journal article" date="2019" name="Nat. Ecol. Evol.">
        <title>Megaphylogeny resolves global patterns of mushroom evolution.</title>
        <authorList>
            <person name="Varga T."/>
            <person name="Krizsan K."/>
            <person name="Foldi C."/>
            <person name="Dima B."/>
            <person name="Sanchez-Garcia M."/>
            <person name="Sanchez-Ramirez S."/>
            <person name="Szollosi G.J."/>
            <person name="Szarkandi J.G."/>
            <person name="Papp V."/>
            <person name="Albert L."/>
            <person name="Andreopoulos W."/>
            <person name="Angelini C."/>
            <person name="Antonin V."/>
            <person name="Barry K.W."/>
            <person name="Bougher N.L."/>
            <person name="Buchanan P."/>
            <person name="Buyck B."/>
            <person name="Bense V."/>
            <person name="Catcheside P."/>
            <person name="Chovatia M."/>
            <person name="Cooper J."/>
            <person name="Damon W."/>
            <person name="Desjardin D."/>
            <person name="Finy P."/>
            <person name="Geml J."/>
            <person name="Haridas S."/>
            <person name="Hughes K."/>
            <person name="Justo A."/>
            <person name="Karasinski D."/>
            <person name="Kautmanova I."/>
            <person name="Kiss B."/>
            <person name="Kocsube S."/>
            <person name="Kotiranta H."/>
            <person name="LaButti K.M."/>
            <person name="Lechner B.E."/>
            <person name="Liimatainen K."/>
            <person name="Lipzen A."/>
            <person name="Lukacs Z."/>
            <person name="Mihaltcheva S."/>
            <person name="Morgado L.N."/>
            <person name="Niskanen T."/>
            <person name="Noordeloos M.E."/>
            <person name="Ohm R.A."/>
            <person name="Ortiz-Santana B."/>
            <person name="Ovrebo C."/>
            <person name="Racz N."/>
            <person name="Riley R."/>
            <person name="Savchenko A."/>
            <person name="Shiryaev A."/>
            <person name="Soop K."/>
            <person name="Spirin V."/>
            <person name="Szebenyi C."/>
            <person name="Tomsovsky M."/>
            <person name="Tulloss R.E."/>
            <person name="Uehling J."/>
            <person name="Grigoriev I.V."/>
            <person name="Vagvolgyi C."/>
            <person name="Papp T."/>
            <person name="Martin F.M."/>
            <person name="Miettinen O."/>
            <person name="Hibbett D.S."/>
            <person name="Nagy L.G."/>
        </authorList>
    </citation>
    <scope>NUCLEOTIDE SEQUENCE [LARGE SCALE GENOMIC DNA]</scope>
    <source>
        <strain evidence="2 3">FP101781</strain>
    </source>
</reference>
<dbReference type="OrthoDB" id="3365698at2759"/>
<dbReference type="AlphaFoldDB" id="A0A4Y7SAY0"/>
<comment type="caution">
    <text evidence="2">The sequence shown here is derived from an EMBL/GenBank/DDBJ whole genome shotgun (WGS) entry which is preliminary data.</text>
</comment>
<dbReference type="EMBL" id="QPFP01000248">
    <property type="protein sequence ID" value="TEB18500.1"/>
    <property type="molecule type" value="Genomic_DNA"/>
</dbReference>
<evidence type="ECO:0000313" key="2">
    <source>
        <dbReference type="EMBL" id="TEB18500.1"/>
    </source>
</evidence>
<evidence type="ECO:0000256" key="1">
    <source>
        <dbReference type="SAM" id="Coils"/>
    </source>
</evidence>